<reference evidence="2" key="1">
    <citation type="submission" date="2019-03" db="EMBL/GenBank/DDBJ databases">
        <title>Long read genome sequence of the mycoparasitic Pythium oligandrum ATCC 38472 isolated from sugarbeet rhizosphere.</title>
        <authorList>
            <person name="Gaulin E."/>
        </authorList>
    </citation>
    <scope>NUCLEOTIDE SEQUENCE</scope>
    <source>
        <strain evidence="2">ATCC 38472_TT</strain>
    </source>
</reference>
<keyword evidence="3" id="KW-1185">Reference proteome</keyword>
<dbReference type="EMBL" id="SPLM01000110">
    <property type="protein sequence ID" value="TMW59180.1"/>
    <property type="molecule type" value="Genomic_DNA"/>
</dbReference>
<dbReference type="InterPro" id="IPR052727">
    <property type="entry name" value="Rab4/Rab5_effector"/>
</dbReference>
<evidence type="ECO:0000313" key="2">
    <source>
        <dbReference type="EMBL" id="TMW59180.1"/>
    </source>
</evidence>
<feature type="region of interest" description="Disordered" evidence="1">
    <location>
        <begin position="586"/>
        <end position="619"/>
    </location>
</feature>
<dbReference type="AlphaFoldDB" id="A0A8K1CAB4"/>
<organism evidence="2 3">
    <name type="scientific">Pythium oligandrum</name>
    <name type="common">Mycoparasitic fungus</name>
    <dbReference type="NCBI Taxonomy" id="41045"/>
    <lineage>
        <taxon>Eukaryota</taxon>
        <taxon>Sar</taxon>
        <taxon>Stramenopiles</taxon>
        <taxon>Oomycota</taxon>
        <taxon>Peronosporomycetes</taxon>
        <taxon>Pythiales</taxon>
        <taxon>Pythiaceae</taxon>
        <taxon>Pythium</taxon>
    </lineage>
</organism>
<dbReference type="CDD" id="cd00065">
    <property type="entry name" value="FYVE_like_SF"/>
    <property type="match status" value="1"/>
</dbReference>
<proteinExistence type="predicted"/>
<accession>A0A8K1CAB4</accession>
<evidence type="ECO:0000313" key="3">
    <source>
        <dbReference type="Proteomes" id="UP000794436"/>
    </source>
</evidence>
<evidence type="ECO:0000256" key="1">
    <source>
        <dbReference type="SAM" id="MobiDB-lite"/>
    </source>
</evidence>
<gene>
    <name evidence="2" type="ORF">Poli38472_007325</name>
</gene>
<dbReference type="PANTHER" id="PTHR13510">
    <property type="entry name" value="FYVE-FINGER-CONTAINING RAB5 EFFECTOR PROTEIN RABENOSYN-5-RELATED"/>
    <property type="match status" value="1"/>
</dbReference>
<protein>
    <recommendedName>
        <fullName evidence="4">FYVE-type domain-containing protein</fullName>
    </recommendedName>
</protein>
<name>A0A8K1CAB4_PYTOL</name>
<evidence type="ECO:0008006" key="4">
    <source>
        <dbReference type="Google" id="ProtNLM"/>
    </source>
</evidence>
<dbReference type="PANTHER" id="PTHR13510:SF44">
    <property type="entry name" value="RABENOSYN-5"/>
    <property type="match status" value="1"/>
</dbReference>
<dbReference type="OrthoDB" id="79097at2759"/>
<comment type="caution">
    <text evidence="2">The sequence shown here is derived from an EMBL/GenBank/DDBJ whole genome shotgun (WGS) entry which is preliminary data.</text>
</comment>
<dbReference type="Proteomes" id="UP000794436">
    <property type="component" value="Unassembled WGS sequence"/>
</dbReference>
<feature type="compositionally biased region" description="Low complexity" evidence="1">
    <location>
        <begin position="607"/>
        <end position="617"/>
    </location>
</feature>
<sequence length="682" mass="76720">MARGDGGNVPTRVWFQPRLQVSPEDAFQYDQLAASLLQDVLTEYTQFVTTNQRRLDPLRWRQWRQQDDIVIYKEHSDGMSLKMDRSGKLVATTPRLLAIGTIHGSLDDVMYASVTTTASAMRLKASYLSQRDFLDAVVLSELKSPTPSTPFQFLGLKWELKQVGSRLLGRRSVDSIYLEAAGIEPLPTNRSGNDRQRVGFHIQHSIEHEQCPEKPDGSVRRRKPFTTCLLYHEREPGLVEVFMTAQAQLSPSGSLNKNAAIKAADALLDAHWYALTICAENKKLAWLLQTHRQLQVTDPPELFLRRKRCGLCSKSLRNPLVRKISCQLCAATVCSQCSTTRTLRQESIARHEVLKSSMVFCKKCLALASEENSSDIARQELWEDHVLRAGRSNTILALASRRETVNGSASMATSMAASMVVPSQSVSWERRQNDLFSSELAASRRWNPGHSCSSMPTKGPNRNHRIGSWLCASEASRADTDALSSTHYDNQSEVDRASHSTSLVLLNSRRSSRRLENMDLVFQPSVAENPERSSVYTEIAVSEGTRTSIVSSIAVMELDRASFSTAKTTRSSGKVGWHPLHEERTVSDRFSYRQSPPLHPHSDPRSSMRSSRLTQSSEVQKQLWMQMHELRDTAESTYQAALRNTETLLAQNPEYRETLELLSQTPQLSIRYSFSSDKPTST</sequence>